<sequence>MVENSEEVVVSENTLHKTDKSSSNSGVSSLFRPAEMLFRVISVFLCVATLAVMVRNKQTNAYGTISYTNLTGFNYLVNVSGICAVYSLISALYTAKLSCPASLARTWALYLADMVIVYMLLTASVTSTEILVLVYNGNEKVSWSEACSYYGDFCAKSKTSVLISYSTVVCYVGLTMLSSFRLFSCYKLPFPFLGGKRVTNVNALF</sequence>
<evidence type="ECO:0000256" key="3">
    <source>
        <dbReference type="ARBA" id="ARBA00011489"/>
    </source>
</evidence>
<dbReference type="Pfam" id="PF04535">
    <property type="entry name" value="CASP_dom"/>
    <property type="match status" value="1"/>
</dbReference>
<evidence type="ECO:0000256" key="2">
    <source>
        <dbReference type="ARBA" id="ARBA00007651"/>
    </source>
</evidence>
<dbReference type="Proteomes" id="UP000036987">
    <property type="component" value="Unassembled WGS sequence"/>
</dbReference>
<feature type="transmembrane region" description="Helical" evidence="8">
    <location>
        <begin position="162"/>
        <end position="183"/>
    </location>
</feature>
<feature type="domain" description="Casparian strip membrane protein" evidence="9">
    <location>
        <begin position="31"/>
        <end position="170"/>
    </location>
</feature>
<keyword evidence="6 8" id="KW-1133">Transmembrane helix</keyword>
<organism evidence="10 11">
    <name type="scientific">Zostera marina</name>
    <name type="common">Eelgrass</name>
    <dbReference type="NCBI Taxonomy" id="29655"/>
    <lineage>
        <taxon>Eukaryota</taxon>
        <taxon>Viridiplantae</taxon>
        <taxon>Streptophyta</taxon>
        <taxon>Embryophyta</taxon>
        <taxon>Tracheophyta</taxon>
        <taxon>Spermatophyta</taxon>
        <taxon>Magnoliopsida</taxon>
        <taxon>Liliopsida</taxon>
        <taxon>Zosteraceae</taxon>
        <taxon>Zostera</taxon>
    </lineage>
</organism>
<keyword evidence="4 8" id="KW-1003">Cell membrane</keyword>
<feature type="transmembrane region" description="Helical" evidence="8">
    <location>
        <begin position="36"/>
        <end position="55"/>
    </location>
</feature>
<evidence type="ECO:0000256" key="6">
    <source>
        <dbReference type="ARBA" id="ARBA00022989"/>
    </source>
</evidence>
<dbReference type="NCBIfam" id="TIGR01569">
    <property type="entry name" value="A_tha_TIGR01569"/>
    <property type="match status" value="1"/>
</dbReference>
<gene>
    <name evidence="10" type="ORF">ZOSMA_81G00780</name>
</gene>
<proteinExistence type="inferred from homology"/>
<keyword evidence="7 8" id="KW-0472">Membrane</keyword>
<dbReference type="InterPro" id="IPR006702">
    <property type="entry name" value="CASP_dom"/>
</dbReference>
<protein>
    <recommendedName>
        <fullName evidence="8">CASP-like protein</fullName>
    </recommendedName>
</protein>
<comment type="similarity">
    <text evidence="2 8">Belongs to the Casparian strip membrane proteins (CASP) family.</text>
</comment>
<evidence type="ECO:0000256" key="1">
    <source>
        <dbReference type="ARBA" id="ARBA00004651"/>
    </source>
</evidence>
<keyword evidence="5 8" id="KW-0812">Transmembrane</keyword>
<evidence type="ECO:0000313" key="10">
    <source>
        <dbReference type="EMBL" id="KMZ57860.1"/>
    </source>
</evidence>
<dbReference type="EMBL" id="LFYR01002015">
    <property type="protein sequence ID" value="KMZ57860.1"/>
    <property type="molecule type" value="Genomic_DNA"/>
</dbReference>
<evidence type="ECO:0000256" key="5">
    <source>
        <dbReference type="ARBA" id="ARBA00022692"/>
    </source>
</evidence>
<dbReference type="GO" id="GO:0005886">
    <property type="term" value="C:plasma membrane"/>
    <property type="evidence" value="ECO:0007669"/>
    <property type="project" value="UniProtKB-SubCell"/>
</dbReference>
<evidence type="ECO:0000256" key="8">
    <source>
        <dbReference type="RuleBase" id="RU361233"/>
    </source>
</evidence>
<comment type="subunit">
    <text evidence="3 8">Homodimer and heterodimers.</text>
</comment>
<feature type="transmembrane region" description="Helical" evidence="8">
    <location>
        <begin position="107"/>
        <end position="135"/>
    </location>
</feature>
<dbReference type="OrthoDB" id="749363at2759"/>
<dbReference type="PANTHER" id="PTHR33573">
    <property type="entry name" value="CASP-LIKE PROTEIN 4A4"/>
    <property type="match status" value="1"/>
</dbReference>
<dbReference type="InterPro" id="IPR006459">
    <property type="entry name" value="CASP/CASPL"/>
</dbReference>
<comment type="caution">
    <text evidence="10">The sequence shown here is derived from an EMBL/GenBank/DDBJ whole genome shotgun (WGS) entry which is preliminary data.</text>
</comment>
<name>A0A0K9NPE4_ZOSMR</name>
<evidence type="ECO:0000256" key="7">
    <source>
        <dbReference type="ARBA" id="ARBA00023136"/>
    </source>
</evidence>
<evidence type="ECO:0000256" key="4">
    <source>
        <dbReference type="ARBA" id="ARBA00022475"/>
    </source>
</evidence>
<evidence type="ECO:0000313" key="11">
    <source>
        <dbReference type="Proteomes" id="UP000036987"/>
    </source>
</evidence>
<dbReference type="AlphaFoldDB" id="A0A0K9NPE4"/>
<feature type="transmembrane region" description="Helical" evidence="8">
    <location>
        <begin position="75"/>
        <end position="95"/>
    </location>
</feature>
<evidence type="ECO:0000259" key="9">
    <source>
        <dbReference type="Pfam" id="PF04535"/>
    </source>
</evidence>
<reference evidence="11" key="1">
    <citation type="journal article" date="2016" name="Nature">
        <title>The genome of the seagrass Zostera marina reveals angiosperm adaptation to the sea.</title>
        <authorList>
            <person name="Olsen J.L."/>
            <person name="Rouze P."/>
            <person name="Verhelst B."/>
            <person name="Lin Y.-C."/>
            <person name="Bayer T."/>
            <person name="Collen J."/>
            <person name="Dattolo E."/>
            <person name="De Paoli E."/>
            <person name="Dittami S."/>
            <person name="Maumus F."/>
            <person name="Michel G."/>
            <person name="Kersting A."/>
            <person name="Lauritano C."/>
            <person name="Lohaus R."/>
            <person name="Toepel M."/>
            <person name="Tonon T."/>
            <person name="Vanneste K."/>
            <person name="Amirebrahimi M."/>
            <person name="Brakel J."/>
            <person name="Bostroem C."/>
            <person name="Chovatia M."/>
            <person name="Grimwood J."/>
            <person name="Jenkins J.W."/>
            <person name="Jueterbock A."/>
            <person name="Mraz A."/>
            <person name="Stam W.T."/>
            <person name="Tice H."/>
            <person name="Bornberg-Bauer E."/>
            <person name="Green P.J."/>
            <person name="Pearson G.A."/>
            <person name="Procaccini G."/>
            <person name="Duarte C.M."/>
            <person name="Schmutz J."/>
            <person name="Reusch T.B.H."/>
            <person name="Van de Peer Y."/>
        </authorList>
    </citation>
    <scope>NUCLEOTIDE SEQUENCE [LARGE SCALE GENOMIC DNA]</scope>
    <source>
        <strain evidence="11">cv. Finnish</strain>
    </source>
</reference>
<accession>A0A0K9NPE4</accession>
<comment type="subcellular location">
    <subcellularLocation>
        <location evidence="1 8">Cell membrane</location>
        <topology evidence="1 8">Multi-pass membrane protein</topology>
    </subcellularLocation>
</comment>
<dbReference type="PANTHER" id="PTHR33573:SF46">
    <property type="entry name" value="CASP-LIKE PROTEIN 2A1"/>
    <property type="match status" value="1"/>
</dbReference>
<keyword evidence="11" id="KW-1185">Reference proteome</keyword>